<organism evidence="4 5">
    <name type="scientific">Variovorax beijingensis</name>
    <dbReference type="NCBI Taxonomy" id="2496117"/>
    <lineage>
        <taxon>Bacteria</taxon>
        <taxon>Pseudomonadati</taxon>
        <taxon>Pseudomonadota</taxon>
        <taxon>Betaproteobacteria</taxon>
        <taxon>Burkholderiales</taxon>
        <taxon>Comamonadaceae</taxon>
        <taxon>Variovorax</taxon>
    </lineage>
</organism>
<keyword evidence="2" id="KW-0378">Hydrolase</keyword>
<dbReference type="Gene3D" id="3.40.50.1820">
    <property type="entry name" value="alpha/beta hydrolase"/>
    <property type="match status" value="2"/>
</dbReference>
<dbReference type="PROSITE" id="PS51257">
    <property type="entry name" value="PROKAR_LIPOPROTEIN"/>
    <property type="match status" value="1"/>
</dbReference>
<evidence type="ECO:0000259" key="3">
    <source>
        <dbReference type="Pfam" id="PF00326"/>
    </source>
</evidence>
<dbReference type="SUPFAM" id="SSF53474">
    <property type="entry name" value="alpha/beta-Hydrolases"/>
    <property type="match status" value="2"/>
</dbReference>
<dbReference type="PANTHER" id="PTHR43037:SF5">
    <property type="entry name" value="FERULOYL ESTERASE"/>
    <property type="match status" value="1"/>
</dbReference>
<dbReference type="InterPro" id="IPR029058">
    <property type="entry name" value="AB_hydrolase_fold"/>
</dbReference>
<accession>A0ABX9ZYM7</accession>
<keyword evidence="5" id="KW-1185">Reference proteome</keyword>
<dbReference type="PANTHER" id="PTHR43037">
    <property type="entry name" value="UNNAMED PRODUCT-RELATED"/>
    <property type="match status" value="1"/>
</dbReference>
<dbReference type="InterPro" id="IPR050955">
    <property type="entry name" value="Plant_Biomass_Hydrol_Est"/>
</dbReference>
<evidence type="ECO:0000313" key="5">
    <source>
        <dbReference type="Proteomes" id="UP000271137"/>
    </source>
</evidence>
<dbReference type="EMBL" id="RXFQ01000022">
    <property type="protein sequence ID" value="RSZ29846.1"/>
    <property type="molecule type" value="Genomic_DNA"/>
</dbReference>
<protein>
    <recommendedName>
        <fullName evidence="3">Peptidase S9 prolyl oligopeptidase catalytic domain-containing protein</fullName>
    </recommendedName>
</protein>
<evidence type="ECO:0000256" key="1">
    <source>
        <dbReference type="ARBA" id="ARBA00022729"/>
    </source>
</evidence>
<dbReference type="Proteomes" id="UP000271137">
    <property type="component" value="Unassembled WGS sequence"/>
</dbReference>
<dbReference type="RefSeq" id="WP_125966666.1">
    <property type="nucleotide sequence ID" value="NZ_CBFHCE010000145.1"/>
</dbReference>
<comment type="caution">
    <text evidence="4">The sequence shown here is derived from an EMBL/GenBank/DDBJ whole genome shotgun (WGS) entry which is preliminary data.</text>
</comment>
<evidence type="ECO:0000256" key="2">
    <source>
        <dbReference type="ARBA" id="ARBA00022801"/>
    </source>
</evidence>
<reference evidence="4 5" key="1">
    <citation type="submission" date="2018-12" db="EMBL/GenBank/DDBJ databases">
        <title>The genome sequences of strain 502.</title>
        <authorList>
            <person name="Gao J."/>
            <person name="Sun J."/>
        </authorList>
    </citation>
    <scope>NUCLEOTIDE SEQUENCE [LARGE SCALE GENOMIC DNA]</scope>
    <source>
        <strain evidence="4 5">502</strain>
    </source>
</reference>
<dbReference type="Pfam" id="PF00326">
    <property type="entry name" value="Peptidase_S9"/>
    <property type="match status" value="1"/>
</dbReference>
<keyword evidence="1" id="KW-0732">Signal</keyword>
<feature type="domain" description="Peptidase S9 prolyl oligopeptidase catalytic" evidence="3">
    <location>
        <begin position="382"/>
        <end position="459"/>
    </location>
</feature>
<proteinExistence type="predicted"/>
<evidence type="ECO:0000313" key="4">
    <source>
        <dbReference type="EMBL" id="RSZ29846.1"/>
    </source>
</evidence>
<sequence>MKKFTMLAAASVVVAGCGGGGSNGYAFIPAPAPPPPAQATVTEDCAALPGATAAPSPAALPLALQTIKVNGEDRQYYEYAPRDVATLRDQDARGVEVVVSLHRTGQSAEDNARLTGWPALAEEKGFVAIFPVAKPSGWNTAKDTTRSDDHAFIVAAAAAVRTRHGLPSTMSTFLAGAGSGGVMAQELAMRELAVMATGVASFGAAAEPATLDLAADSLPKTAMAVWQFQCGADPFATQMGFWRQANGTDAQNQQAVGDLPTVTDFVQDHPVQQVRLSRLDRPAESASVSRLVWEELFGKVVRFPDNKSYNGTLHAEKSIADMGLAETIKSLRPGEPRRWLTYVPPQYQKLVAEGKKLPLLFSFHGRNGSARFQAQISQWHDVARDEGFIVVYPHGLKATWTTSIDADNPDVQFFLDLLEEMKTTYQIDDGRVFLNGSSQGTALTNRIAVQHPQLFAAIAPCYSGHLSAASYANPIVRTDIALPVWQCRGEQELPTEFPGGTAGETAARTFWRETVNQNFSPPAIAIDGRRTTEIWNSGRAEYRWQITSDIGHAWHPGQARKMWDEMLKRYRRNPDGSLQRL</sequence>
<name>A0ABX9ZYM7_9BURK</name>
<dbReference type="InterPro" id="IPR001375">
    <property type="entry name" value="Peptidase_S9_cat"/>
</dbReference>
<gene>
    <name evidence="4" type="ORF">EJO66_27580</name>
</gene>